<protein>
    <submittedName>
        <fullName evidence="5">Propionate CoA-transferase</fullName>
    </submittedName>
</protein>
<organism evidence="5 6">
    <name type="scientific">Frisingicoccus caecimuris</name>
    <dbReference type="NCBI Taxonomy" id="1796636"/>
    <lineage>
        <taxon>Bacteria</taxon>
        <taxon>Bacillati</taxon>
        <taxon>Bacillota</taxon>
        <taxon>Clostridia</taxon>
        <taxon>Lachnospirales</taxon>
        <taxon>Lachnospiraceae</taxon>
        <taxon>Frisingicoccus</taxon>
    </lineage>
</organism>
<accession>A0A4R2LLQ1</accession>
<proteinExistence type="inferred from homology"/>
<comment type="caution">
    <text evidence="5">The sequence shown here is derived from an EMBL/GenBank/DDBJ whole genome shotgun (WGS) entry which is preliminary data.</text>
</comment>
<dbReference type="EMBL" id="SLXA01000001">
    <property type="protein sequence ID" value="TCO86637.1"/>
    <property type="molecule type" value="Genomic_DNA"/>
</dbReference>
<dbReference type="PIRSF" id="PIRSF000858">
    <property type="entry name" value="SCOT-t"/>
    <property type="match status" value="1"/>
</dbReference>
<dbReference type="GO" id="GO:0008410">
    <property type="term" value="F:CoA-transferase activity"/>
    <property type="evidence" value="ECO:0007669"/>
    <property type="project" value="InterPro"/>
</dbReference>
<dbReference type="SMART" id="SM00882">
    <property type="entry name" value="CoA_trans"/>
    <property type="match status" value="1"/>
</dbReference>
<dbReference type="RefSeq" id="WP_132088141.1">
    <property type="nucleotide sequence ID" value="NZ_JANKAQ010000002.1"/>
</dbReference>
<dbReference type="PANTHER" id="PTHR43293:SF1">
    <property type="entry name" value="ACETATE COA-TRANSFERASE YDIF"/>
    <property type="match status" value="1"/>
</dbReference>
<name>A0A4R2LLQ1_9FIRM</name>
<evidence type="ECO:0000256" key="4">
    <source>
        <dbReference type="PIRSR" id="PIRSR000858-1"/>
    </source>
</evidence>
<reference evidence="5 6" key="1">
    <citation type="submission" date="2019-03" db="EMBL/GenBank/DDBJ databases">
        <title>Genomic Encyclopedia of Type Strains, Phase IV (KMG-IV): sequencing the most valuable type-strain genomes for metagenomic binning, comparative biology and taxonomic classification.</title>
        <authorList>
            <person name="Goeker M."/>
        </authorList>
    </citation>
    <scope>NUCLEOTIDE SEQUENCE [LARGE SCALE GENOMIC DNA]</scope>
    <source>
        <strain evidence="5 6">DSM 28559</strain>
    </source>
</reference>
<evidence type="ECO:0000256" key="3">
    <source>
        <dbReference type="PIRNR" id="PIRNR000858"/>
    </source>
</evidence>
<evidence type="ECO:0000313" key="6">
    <source>
        <dbReference type="Proteomes" id="UP000295711"/>
    </source>
</evidence>
<dbReference type="GO" id="GO:0046952">
    <property type="term" value="P:ketone body catabolic process"/>
    <property type="evidence" value="ECO:0007669"/>
    <property type="project" value="InterPro"/>
</dbReference>
<gene>
    <name evidence="5" type="ORF">EV212_101430</name>
</gene>
<dbReference type="InterPro" id="IPR037171">
    <property type="entry name" value="NagB/RpiA_transferase-like"/>
</dbReference>
<dbReference type="InterPro" id="IPR014388">
    <property type="entry name" value="3-oxoacid_CoA-transferase"/>
</dbReference>
<sequence>MSKLVTADYAASLIKDGMSVGMGGFVGFGTPEEALVAIEKRYLETGEPKNLTVFHGAGIGDGKDRGMNHMGHEGLIKRLVCAHVGLAPKLGQLCMENKVECFILPQGVCSHILRATAGRKPGLVTHVGLKTYADPRVEACKGNEAARQSGHEVVQLLQVDGKDYLFYKSVPLDICFIRGTYADETGNVSMVKEGLHGDQLEMAMATRNSGGIVVVQVEKMVQKGSLPVKDIKIPSFMVDYIVEAKPENHPQSFMGPDYRPELTGEIYIPLDAIEPMPLNPRKICGRRGAMLLKKGAVVNLGIGVAEAIAAVAGEEGVADQITLSIESGVLGGVPTGGLGIGGTVNPESIVKQPDTFDFYDGGGLDMAFLGLAEVDEKGNVNVSKFGGRMVGPGGFINITQNAKVVGFCGTFTAGKMKWEIKDGKLNIIEDAPNIKFKKAVEQITYSGEYGVETGQTVYYITERALFKLVPGGMKLLEIAPGVDLQKDILDKMEFTPIMDEEIKVMDEKIFTDALMNLSFEE</sequence>
<dbReference type="Pfam" id="PF01144">
    <property type="entry name" value="CoA_trans"/>
    <property type="match status" value="1"/>
</dbReference>
<dbReference type="PANTHER" id="PTHR43293">
    <property type="entry name" value="ACETATE COA-TRANSFERASE YDIF"/>
    <property type="match status" value="1"/>
</dbReference>
<keyword evidence="2 3" id="KW-0808">Transferase</keyword>
<dbReference type="AlphaFoldDB" id="A0A4R2LLQ1"/>
<dbReference type="SUPFAM" id="SSF100950">
    <property type="entry name" value="NagB/RpiA/CoA transferase-like"/>
    <property type="match status" value="2"/>
</dbReference>
<comment type="similarity">
    <text evidence="1 3">Belongs to the 3-oxoacid CoA-transferase family.</text>
</comment>
<dbReference type="OrthoDB" id="9805230at2"/>
<dbReference type="Gene3D" id="3.40.1080.10">
    <property type="entry name" value="Glutaconate Coenzyme A-transferase"/>
    <property type="match status" value="2"/>
</dbReference>
<dbReference type="Proteomes" id="UP000295711">
    <property type="component" value="Unassembled WGS sequence"/>
</dbReference>
<keyword evidence="6" id="KW-1185">Reference proteome</keyword>
<feature type="active site" description="5-glutamyl coenzyme A thioester intermediate" evidence="4">
    <location>
        <position position="326"/>
    </location>
</feature>
<dbReference type="InterPro" id="IPR004165">
    <property type="entry name" value="CoA_trans_fam_I"/>
</dbReference>
<evidence type="ECO:0000256" key="2">
    <source>
        <dbReference type="ARBA" id="ARBA00022679"/>
    </source>
</evidence>
<evidence type="ECO:0000313" key="5">
    <source>
        <dbReference type="EMBL" id="TCO86637.1"/>
    </source>
</evidence>
<evidence type="ECO:0000256" key="1">
    <source>
        <dbReference type="ARBA" id="ARBA00007154"/>
    </source>
</evidence>